<organism evidence="3 4">
    <name type="scientific">Chenopodium quinoa</name>
    <name type="common">Quinoa</name>
    <dbReference type="NCBI Taxonomy" id="63459"/>
    <lineage>
        <taxon>Eukaryota</taxon>
        <taxon>Viridiplantae</taxon>
        <taxon>Streptophyta</taxon>
        <taxon>Embryophyta</taxon>
        <taxon>Tracheophyta</taxon>
        <taxon>Spermatophyta</taxon>
        <taxon>Magnoliopsida</taxon>
        <taxon>eudicotyledons</taxon>
        <taxon>Gunneridae</taxon>
        <taxon>Pentapetalae</taxon>
        <taxon>Caryophyllales</taxon>
        <taxon>Chenopodiaceae</taxon>
        <taxon>Chenopodioideae</taxon>
        <taxon>Atripliceae</taxon>
        <taxon>Chenopodium</taxon>
    </lineage>
</organism>
<dbReference type="Gene3D" id="2.60.200.20">
    <property type="match status" value="1"/>
</dbReference>
<dbReference type="AlphaFoldDB" id="A0A803LXH8"/>
<reference evidence="3" key="1">
    <citation type="journal article" date="2017" name="Nature">
        <title>The genome of Chenopodium quinoa.</title>
        <authorList>
            <person name="Jarvis D.E."/>
            <person name="Ho Y.S."/>
            <person name="Lightfoot D.J."/>
            <person name="Schmoeckel S.M."/>
            <person name="Li B."/>
            <person name="Borm T.J.A."/>
            <person name="Ohyanagi H."/>
            <person name="Mineta K."/>
            <person name="Michell C.T."/>
            <person name="Saber N."/>
            <person name="Kharbatia N.M."/>
            <person name="Rupper R.R."/>
            <person name="Sharp A.R."/>
            <person name="Dally N."/>
            <person name="Boughton B.A."/>
            <person name="Woo Y.H."/>
            <person name="Gao G."/>
            <person name="Schijlen E.G.W.M."/>
            <person name="Guo X."/>
            <person name="Momin A.A."/>
            <person name="Negrao S."/>
            <person name="Al-Babili S."/>
            <person name="Gehring C."/>
            <person name="Roessner U."/>
            <person name="Jung C."/>
            <person name="Murphy K."/>
            <person name="Arold S.T."/>
            <person name="Gojobori T."/>
            <person name="van der Linden C.G."/>
            <person name="van Loo E.N."/>
            <person name="Jellen E.N."/>
            <person name="Maughan P.J."/>
            <person name="Tester M."/>
        </authorList>
    </citation>
    <scope>NUCLEOTIDE SEQUENCE [LARGE SCALE GENOMIC DNA]</scope>
    <source>
        <strain evidence="3">cv. PI 614886</strain>
    </source>
</reference>
<dbReference type="Pfam" id="PF00498">
    <property type="entry name" value="FHA"/>
    <property type="match status" value="1"/>
</dbReference>
<dbReference type="InterPro" id="IPR050923">
    <property type="entry name" value="Cell_Proc_Reg/RNA_Proc"/>
</dbReference>
<evidence type="ECO:0000259" key="2">
    <source>
        <dbReference type="PROSITE" id="PS50006"/>
    </source>
</evidence>
<proteinExistence type="predicted"/>
<keyword evidence="4" id="KW-1185">Reference proteome</keyword>
<dbReference type="SMART" id="SM00240">
    <property type="entry name" value="FHA"/>
    <property type="match status" value="1"/>
</dbReference>
<gene>
    <name evidence="3" type="primary">LOC110683515</name>
</gene>
<dbReference type="SUPFAM" id="SSF49879">
    <property type="entry name" value="SMAD/FHA domain"/>
    <property type="match status" value="1"/>
</dbReference>
<dbReference type="GeneID" id="110683515"/>
<feature type="region of interest" description="Disordered" evidence="1">
    <location>
        <begin position="204"/>
        <end position="228"/>
    </location>
</feature>
<dbReference type="CDD" id="cd00060">
    <property type="entry name" value="FHA"/>
    <property type="match status" value="1"/>
</dbReference>
<evidence type="ECO:0000313" key="4">
    <source>
        <dbReference type="Proteomes" id="UP000596660"/>
    </source>
</evidence>
<dbReference type="SMR" id="A0A803LXH8"/>
<dbReference type="PANTHER" id="PTHR23308">
    <property type="entry name" value="NUCLEAR INHIBITOR OF PROTEIN PHOSPHATASE-1"/>
    <property type="match status" value="1"/>
</dbReference>
<dbReference type="PROSITE" id="PS50006">
    <property type="entry name" value="FHA_DOMAIN"/>
    <property type="match status" value="1"/>
</dbReference>
<dbReference type="Gramene" id="AUR62020179-RA">
    <property type="protein sequence ID" value="AUR62020179-RA:cds"/>
    <property type="gene ID" value="AUR62020179"/>
</dbReference>
<dbReference type="EnsemblPlants" id="AUR62020179-RA">
    <property type="protein sequence ID" value="AUR62020179-RA:cds"/>
    <property type="gene ID" value="AUR62020179"/>
</dbReference>
<dbReference type="FunFam" id="2.60.200.20:FF:000063">
    <property type="entry name" value="Predicted protein"/>
    <property type="match status" value="1"/>
</dbReference>
<accession>A0A803LXH8</accession>
<reference evidence="3" key="2">
    <citation type="submission" date="2021-03" db="UniProtKB">
        <authorList>
            <consortium name="EnsemblPlants"/>
        </authorList>
    </citation>
    <scope>IDENTIFICATION</scope>
</reference>
<evidence type="ECO:0000256" key="1">
    <source>
        <dbReference type="SAM" id="MobiDB-lite"/>
    </source>
</evidence>
<name>A0A803LXH8_CHEQI</name>
<dbReference type="InterPro" id="IPR008984">
    <property type="entry name" value="SMAD_FHA_dom_sf"/>
</dbReference>
<dbReference type="InterPro" id="IPR000253">
    <property type="entry name" value="FHA_dom"/>
</dbReference>
<evidence type="ECO:0000313" key="3">
    <source>
        <dbReference type="EnsemblPlants" id="AUR62020179-RA:cds"/>
    </source>
</evidence>
<dbReference type="Proteomes" id="UP000596660">
    <property type="component" value="Unplaced"/>
</dbReference>
<dbReference type="RefSeq" id="XP_021715599.1">
    <property type="nucleotide sequence ID" value="XM_021859907.1"/>
</dbReference>
<feature type="domain" description="FHA" evidence="2">
    <location>
        <begin position="119"/>
        <end position="169"/>
    </location>
</feature>
<sequence length="228" mass="24961">MEAVVAQSLSYTKISKPLIRNCSTSTSISPTFLQCETSAFSYQSVQNLGLKRLNLQCVRIINSFPKKKFGVVYASKGDTSPANVVQGWVLEPVGDGDWKHIGFKVPMPGAYEIFSSDEMVIGREPQKADLVIPVATVSGMHARIQNKEGSLYISDLDSTNGTYINEKRVQPGFTAVVPPGSLLTFGDTHLAIFRVMKVEKTLEKEVDESEEKTEIEGKEAAAQPEATN</sequence>
<protein>
    <recommendedName>
        <fullName evidence="2">FHA domain-containing protein</fullName>
    </recommendedName>
</protein>